<evidence type="ECO:0000256" key="1">
    <source>
        <dbReference type="ARBA" id="ARBA00000085"/>
    </source>
</evidence>
<dbReference type="InterPro" id="IPR036097">
    <property type="entry name" value="HisK_dim/P_sf"/>
</dbReference>
<keyword evidence="15" id="KW-1185">Reference proteome</keyword>
<dbReference type="InterPro" id="IPR036890">
    <property type="entry name" value="HATPase_C_sf"/>
</dbReference>
<feature type="domain" description="PAC" evidence="13">
    <location>
        <begin position="285"/>
        <end position="337"/>
    </location>
</feature>
<dbReference type="InterPro" id="IPR035965">
    <property type="entry name" value="PAS-like_dom_sf"/>
</dbReference>
<dbReference type="CDD" id="cd00082">
    <property type="entry name" value="HisKA"/>
    <property type="match status" value="1"/>
</dbReference>
<protein>
    <recommendedName>
        <fullName evidence="2">histidine kinase</fullName>
        <ecNumber evidence="2">2.7.13.3</ecNumber>
    </recommendedName>
</protein>
<dbReference type="PROSITE" id="PS50109">
    <property type="entry name" value="HIS_KIN"/>
    <property type="match status" value="1"/>
</dbReference>
<evidence type="ECO:0000256" key="7">
    <source>
        <dbReference type="ARBA" id="ARBA00022840"/>
    </source>
</evidence>
<dbReference type="SUPFAM" id="SSF55785">
    <property type="entry name" value="PYP-like sensor domain (PAS domain)"/>
    <property type="match status" value="1"/>
</dbReference>
<keyword evidence="6" id="KW-0418">Kinase</keyword>
<dbReference type="EMBL" id="CP002514">
    <property type="protein sequence ID" value="AEP12095.1"/>
    <property type="molecule type" value="Genomic_DNA"/>
</dbReference>
<dbReference type="KEGG" id="ctm:Cabther_A1344"/>
<reference evidence="14 15" key="1">
    <citation type="journal article" date="2012" name="Environ. Microbiol.">
        <title>Complete genome of Candidatus Chloracidobacterium thermophilum, a chlorophyll-based photoheterotroph belonging to the phylum Acidobacteria.</title>
        <authorList>
            <person name="Garcia Costas A.M."/>
            <person name="Liu Z."/>
            <person name="Tomsho L.P."/>
            <person name="Schuster S.C."/>
            <person name="Ward D.M."/>
            <person name="Bryant D.A."/>
        </authorList>
    </citation>
    <scope>NUCLEOTIDE SEQUENCE [LARGE SCALE GENOMIC DNA]</scope>
    <source>
        <strain evidence="14 15">B</strain>
    </source>
</reference>
<evidence type="ECO:0000259" key="11">
    <source>
        <dbReference type="PROSITE" id="PS50109"/>
    </source>
</evidence>
<dbReference type="InterPro" id="IPR004358">
    <property type="entry name" value="Sig_transdc_His_kin-like_C"/>
</dbReference>
<dbReference type="OrthoDB" id="9796330at2"/>
<organism evidence="14 15">
    <name type="scientific">Chloracidobacterium thermophilum (strain B)</name>
    <dbReference type="NCBI Taxonomy" id="981222"/>
    <lineage>
        <taxon>Bacteria</taxon>
        <taxon>Pseudomonadati</taxon>
        <taxon>Acidobacteriota</taxon>
        <taxon>Terriglobia</taxon>
        <taxon>Terriglobales</taxon>
        <taxon>Acidobacteriaceae</taxon>
        <taxon>Chloracidobacterium</taxon>
    </lineage>
</organism>
<feature type="domain" description="Histidine kinase" evidence="11">
    <location>
        <begin position="350"/>
        <end position="560"/>
    </location>
</feature>
<dbReference type="SMART" id="SM00387">
    <property type="entry name" value="HATPase_c"/>
    <property type="match status" value="1"/>
</dbReference>
<dbReference type="InterPro" id="IPR013767">
    <property type="entry name" value="PAS_fold"/>
</dbReference>
<dbReference type="HOGENOM" id="CLU_000445_114_39_0"/>
<keyword evidence="10" id="KW-0472">Membrane</keyword>
<dbReference type="CDD" id="cd00130">
    <property type="entry name" value="PAS"/>
    <property type="match status" value="1"/>
</dbReference>
<accession>G2LFY2</accession>
<dbReference type="GO" id="GO:0005524">
    <property type="term" value="F:ATP binding"/>
    <property type="evidence" value="ECO:0007669"/>
    <property type="project" value="UniProtKB-KW"/>
</dbReference>
<dbReference type="InterPro" id="IPR000014">
    <property type="entry name" value="PAS"/>
</dbReference>
<evidence type="ECO:0000256" key="9">
    <source>
        <dbReference type="SAM" id="MobiDB-lite"/>
    </source>
</evidence>
<dbReference type="InterPro" id="IPR005467">
    <property type="entry name" value="His_kinase_dom"/>
</dbReference>
<feature type="region of interest" description="Disordered" evidence="9">
    <location>
        <begin position="563"/>
        <end position="612"/>
    </location>
</feature>
<gene>
    <name evidence="14" type="ordered locus">Cabther_A1344</name>
</gene>
<feature type="transmembrane region" description="Helical" evidence="10">
    <location>
        <begin position="170"/>
        <end position="187"/>
    </location>
</feature>
<dbReference type="PROSITE" id="PS50113">
    <property type="entry name" value="PAC"/>
    <property type="match status" value="1"/>
</dbReference>
<dbReference type="AlphaFoldDB" id="G2LFY2"/>
<keyword evidence="3" id="KW-0597">Phosphoprotein</keyword>
<dbReference type="PANTHER" id="PTHR43065:SF10">
    <property type="entry name" value="PEROXIDE STRESS-ACTIVATED HISTIDINE KINASE MAK3"/>
    <property type="match status" value="1"/>
</dbReference>
<dbReference type="PANTHER" id="PTHR43065">
    <property type="entry name" value="SENSOR HISTIDINE KINASE"/>
    <property type="match status" value="1"/>
</dbReference>
<evidence type="ECO:0000259" key="12">
    <source>
        <dbReference type="PROSITE" id="PS50112"/>
    </source>
</evidence>
<evidence type="ECO:0000256" key="8">
    <source>
        <dbReference type="ARBA" id="ARBA00023012"/>
    </source>
</evidence>
<keyword evidence="10" id="KW-1133">Transmembrane helix</keyword>
<dbReference type="Pfam" id="PF00989">
    <property type="entry name" value="PAS"/>
    <property type="match status" value="1"/>
</dbReference>
<sequence length="612" mass="67490">MLAAAGLRFMNPLYTRLLNLIVSRLVVVSILLALAVAMARADTSWANADINPQPLVLLVVAVGFLSVVYFTWLRMSEQYLWQAYVQLLGDVLAVTWLTHQMRDSAFPLVPLYLVIIFVAAMILPRLGTIAIGVSCAVAYVGLLVSFKVGLLVGGYAIVEQNERYLQNNPLLYVVAILALTVLGGQLAERLRRSDAELEAAARDLAQLRVLNERIIESIKSGLVTVDLQGKIITFNRAAEEITGHSARVVRGKSLQEVFGDLNQKFDLTTTSGSFRSGHLEKDTFHRFEADCPAADGRSLHLGFAVSPLTSESGKTTGYVFSFQDLTEILKLEEEIRRQDRLAALGKMAAGIAHEIRNPLAAMRGAIQMLQSELQLDEEQSKLMRIVLRESDRLNRTIEDFLRYARPRPLQLKTIQLDRLISDTISLLQHSPETRPDHTFTLQFPPDLPSIVADGDQLKQVVWNLARNALQSMPHGGELRITLTPLADQIEIRLLDNGTGFPPDNLERPFEPFNSNREGGTGLGLAIVYQIISDHGGRIYLCNRTDGVSGAEVIVLLPREARATPLREEPATDSRLQGRRTPTGTPAPVFSPSPETTASGQFPPPAKPQVSTS</sequence>
<dbReference type="NCBIfam" id="TIGR00229">
    <property type="entry name" value="sensory_box"/>
    <property type="match status" value="1"/>
</dbReference>
<dbReference type="Pfam" id="PF02518">
    <property type="entry name" value="HATPase_c"/>
    <property type="match status" value="1"/>
</dbReference>
<keyword evidence="4 14" id="KW-0808">Transferase</keyword>
<keyword evidence="8" id="KW-0902">Two-component regulatory system</keyword>
<dbReference type="InterPro" id="IPR003661">
    <property type="entry name" value="HisK_dim/P_dom"/>
</dbReference>
<feature type="transmembrane region" description="Helical" evidence="10">
    <location>
        <begin position="129"/>
        <end position="158"/>
    </location>
</feature>
<dbReference type="InterPro" id="IPR003594">
    <property type="entry name" value="HATPase_dom"/>
</dbReference>
<evidence type="ECO:0000256" key="2">
    <source>
        <dbReference type="ARBA" id="ARBA00012438"/>
    </source>
</evidence>
<evidence type="ECO:0000259" key="13">
    <source>
        <dbReference type="PROSITE" id="PS50113"/>
    </source>
</evidence>
<dbReference type="GO" id="GO:0000155">
    <property type="term" value="F:phosphorelay sensor kinase activity"/>
    <property type="evidence" value="ECO:0007669"/>
    <property type="project" value="InterPro"/>
</dbReference>
<evidence type="ECO:0000256" key="4">
    <source>
        <dbReference type="ARBA" id="ARBA00022679"/>
    </source>
</evidence>
<dbReference type="GO" id="GO:0006355">
    <property type="term" value="P:regulation of DNA-templated transcription"/>
    <property type="evidence" value="ECO:0007669"/>
    <property type="project" value="InterPro"/>
</dbReference>
<dbReference type="InterPro" id="IPR000700">
    <property type="entry name" value="PAS-assoc_C"/>
</dbReference>
<dbReference type="Gene3D" id="1.10.287.130">
    <property type="match status" value="1"/>
</dbReference>
<evidence type="ECO:0000256" key="3">
    <source>
        <dbReference type="ARBA" id="ARBA00022553"/>
    </source>
</evidence>
<proteinExistence type="predicted"/>
<keyword evidence="5" id="KW-0547">Nucleotide-binding</keyword>
<dbReference type="Pfam" id="PF00512">
    <property type="entry name" value="HisKA"/>
    <property type="match status" value="1"/>
</dbReference>
<keyword evidence="7" id="KW-0067">ATP-binding</keyword>
<name>G2LFY2_CHLTF</name>
<feature type="transmembrane region" description="Helical" evidence="10">
    <location>
        <begin position="55"/>
        <end position="73"/>
    </location>
</feature>
<dbReference type="Pfam" id="PF25323">
    <property type="entry name" value="6TM_PilS"/>
    <property type="match status" value="1"/>
</dbReference>
<evidence type="ECO:0000313" key="14">
    <source>
        <dbReference type="EMBL" id="AEP12095.1"/>
    </source>
</evidence>
<feature type="transmembrane region" description="Helical" evidence="10">
    <location>
        <begin position="105"/>
        <end position="123"/>
    </location>
</feature>
<dbReference type="RefSeq" id="WP_014099832.1">
    <property type="nucleotide sequence ID" value="NC_016024.1"/>
</dbReference>
<feature type="transmembrane region" description="Helical" evidence="10">
    <location>
        <begin position="20"/>
        <end position="43"/>
    </location>
</feature>
<evidence type="ECO:0000313" key="15">
    <source>
        <dbReference type="Proteomes" id="UP000006791"/>
    </source>
</evidence>
<comment type="catalytic activity">
    <reaction evidence="1">
        <text>ATP + protein L-histidine = ADP + protein N-phospho-L-histidine.</text>
        <dbReference type="EC" id="2.7.13.3"/>
    </reaction>
</comment>
<dbReference type="PRINTS" id="PR00344">
    <property type="entry name" value="BCTRLSENSOR"/>
</dbReference>
<dbReference type="SUPFAM" id="SSF47384">
    <property type="entry name" value="Homodimeric domain of signal transducing histidine kinase"/>
    <property type="match status" value="1"/>
</dbReference>
<evidence type="ECO:0000256" key="6">
    <source>
        <dbReference type="ARBA" id="ARBA00022777"/>
    </source>
</evidence>
<dbReference type="STRING" id="981222.Cabther_A1344"/>
<dbReference type="PROSITE" id="PS50112">
    <property type="entry name" value="PAS"/>
    <property type="match status" value="1"/>
</dbReference>
<dbReference type="Gene3D" id="3.30.565.10">
    <property type="entry name" value="Histidine kinase-like ATPase, C-terminal domain"/>
    <property type="match status" value="1"/>
</dbReference>
<feature type="domain" description="PAS" evidence="12">
    <location>
        <begin position="212"/>
        <end position="258"/>
    </location>
</feature>
<dbReference type="SMART" id="SM00388">
    <property type="entry name" value="HisKA"/>
    <property type="match status" value="1"/>
</dbReference>
<dbReference type="EC" id="2.7.13.3" evidence="2"/>
<dbReference type="SMART" id="SM00091">
    <property type="entry name" value="PAS"/>
    <property type="match status" value="1"/>
</dbReference>
<evidence type="ECO:0000256" key="10">
    <source>
        <dbReference type="SAM" id="Phobius"/>
    </source>
</evidence>
<dbReference type="SUPFAM" id="SSF55874">
    <property type="entry name" value="ATPase domain of HSP90 chaperone/DNA topoisomerase II/histidine kinase"/>
    <property type="match status" value="1"/>
</dbReference>
<dbReference type="Proteomes" id="UP000006791">
    <property type="component" value="Chromosome 1"/>
</dbReference>
<keyword evidence="10" id="KW-0812">Transmembrane</keyword>
<dbReference type="Gene3D" id="3.30.450.20">
    <property type="entry name" value="PAS domain"/>
    <property type="match status" value="1"/>
</dbReference>
<dbReference type="CDD" id="cd00075">
    <property type="entry name" value="HATPase"/>
    <property type="match status" value="1"/>
</dbReference>
<evidence type="ECO:0000256" key="5">
    <source>
        <dbReference type="ARBA" id="ARBA00022741"/>
    </source>
</evidence>